<name>A0A7J7W355_PIPKU</name>
<reference evidence="1 2" key="1">
    <citation type="journal article" date="2020" name="Nature">
        <title>Six reference-quality genomes reveal evolution of bat adaptations.</title>
        <authorList>
            <person name="Jebb D."/>
            <person name="Huang Z."/>
            <person name="Pippel M."/>
            <person name="Hughes G.M."/>
            <person name="Lavrichenko K."/>
            <person name="Devanna P."/>
            <person name="Winkler S."/>
            <person name="Jermiin L.S."/>
            <person name="Skirmuntt E.C."/>
            <person name="Katzourakis A."/>
            <person name="Burkitt-Gray L."/>
            <person name="Ray D.A."/>
            <person name="Sullivan K.A.M."/>
            <person name="Roscito J.G."/>
            <person name="Kirilenko B.M."/>
            <person name="Davalos L.M."/>
            <person name="Corthals A.P."/>
            <person name="Power M.L."/>
            <person name="Jones G."/>
            <person name="Ransome R.D."/>
            <person name="Dechmann D.K.N."/>
            <person name="Locatelli A.G."/>
            <person name="Puechmaille S.J."/>
            <person name="Fedrigo O."/>
            <person name="Jarvis E.D."/>
            <person name="Hiller M."/>
            <person name="Vernes S.C."/>
            <person name="Myers E.W."/>
            <person name="Teeling E.C."/>
        </authorList>
    </citation>
    <scope>NUCLEOTIDE SEQUENCE [LARGE SCALE GENOMIC DNA]</scope>
    <source>
        <strain evidence="1">MPipKuh1</strain>
        <tissue evidence="1">Flight muscle</tissue>
    </source>
</reference>
<organism evidence="1 2">
    <name type="scientific">Pipistrellus kuhlii</name>
    <name type="common">Kuhl's pipistrelle</name>
    <dbReference type="NCBI Taxonomy" id="59472"/>
    <lineage>
        <taxon>Eukaryota</taxon>
        <taxon>Metazoa</taxon>
        <taxon>Chordata</taxon>
        <taxon>Craniata</taxon>
        <taxon>Vertebrata</taxon>
        <taxon>Euteleostomi</taxon>
        <taxon>Mammalia</taxon>
        <taxon>Eutheria</taxon>
        <taxon>Laurasiatheria</taxon>
        <taxon>Chiroptera</taxon>
        <taxon>Yangochiroptera</taxon>
        <taxon>Vespertilionidae</taxon>
        <taxon>Pipistrellus</taxon>
    </lineage>
</organism>
<protein>
    <submittedName>
        <fullName evidence="1">Uncharacterized protein</fullName>
    </submittedName>
</protein>
<dbReference type="AlphaFoldDB" id="A0A7J7W355"/>
<keyword evidence="2" id="KW-1185">Reference proteome</keyword>
<proteinExistence type="predicted"/>
<sequence>MDYQLDAFRACSSSFEKPQLTFHQDLSISKEEEKKYAFPHQLPMSISIRYVCKIRHTHCAKDKTFTVWKETRQLTQTHIFIYLFLNVQKGSALQNAPGEYLFQVYATSYVARWYSKGSFKMRYPCLLSRILPLSLWTNKQQR</sequence>
<dbReference type="EMBL" id="JACAGB010000012">
    <property type="protein sequence ID" value="KAF6331905.1"/>
    <property type="molecule type" value="Genomic_DNA"/>
</dbReference>
<evidence type="ECO:0000313" key="2">
    <source>
        <dbReference type="Proteomes" id="UP000558488"/>
    </source>
</evidence>
<comment type="caution">
    <text evidence="1">The sequence shown here is derived from an EMBL/GenBank/DDBJ whole genome shotgun (WGS) entry which is preliminary data.</text>
</comment>
<evidence type="ECO:0000313" key="1">
    <source>
        <dbReference type="EMBL" id="KAF6331905.1"/>
    </source>
</evidence>
<dbReference type="Proteomes" id="UP000558488">
    <property type="component" value="Unassembled WGS sequence"/>
</dbReference>
<accession>A0A7J7W355</accession>
<gene>
    <name evidence="1" type="ORF">mPipKuh1_008208</name>
</gene>